<dbReference type="GeneID" id="116416772"/>
<feature type="compositionally biased region" description="Low complexity" evidence="1">
    <location>
        <begin position="185"/>
        <end position="196"/>
    </location>
</feature>
<dbReference type="RefSeq" id="XP_031782201.1">
    <property type="nucleotide sequence ID" value="XM_031926341.1"/>
</dbReference>
<dbReference type="GO" id="GO:0071897">
    <property type="term" value="P:DNA biosynthetic process"/>
    <property type="evidence" value="ECO:0007669"/>
    <property type="project" value="UniProtKB-ARBA"/>
</dbReference>
<dbReference type="InterPro" id="IPR000477">
    <property type="entry name" value="RT_dom"/>
</dbReference>
<dbReference type="PROSITE" id="PS50878">
    <property type="entry name" value="RT_POL"/>
    <property type="match status" value="1"/>
</dbReference>
<dbReference type="InterPro" id="IPR043502">
    <property type="entry name" value="DNA/RNA_pol_sf"/>
</dbReference>
<proteinExistence type="predicted"/>
<dbReference type="SUPFAM" id="SSF56672">
    <property type="entry name" value="DNA/RNA polymerases"/>
    <property type="match status" value="1"/>
</dbReference>
<accession>A0A7M7Q604</accession>
<protein>
    <recommendedName>
        <fullName evidence="2">Reverse transcriptase domain-containing protein</fullName>
    </recommendedName>
</protein>
<organism evidence="3 4">
    <name type="scientific">Nasonia vitripennis</name>
    <name type="common">Parasitic wasp</name>
    <dbReference type="NCBI Taxonomy" id="7425"/>
    <lineage>
        <taxon>Eukaryota</taxon>
        <taxon>Metazoa</taxon>
        <taxon>Ecdysozoa</taxon>
        <taxon>Arthropoda</taxon>
        <taxon>Hexapoda</taxon>
        <taxon>Insecta</taxon>
        <taxon>Pterygota</taxon>
        <taxon>Neoptera</taxon>
        <taxon>Endopterygota</taxon>
        <taxon>Hymenoptera</taxon>
        <taxon>Apocrita</taxon>
        <taxon>Proctotrupomorpha</taxon>
        <taxon>Chalcidoidea</taxon>
        <taxon>Pteromalidae</taxon>
        <taxon>Pteromalinae</taxon>
        <taxon>Nasonia</taxon>
    </lineage>
</organism>
<dbReference type="EnsemblMetazoa" id="XM_031926341">
    <property type="protein sequence ID" value="XP_031782201"/>
    <property type="gene ID" value="LOC116416772"/>
</dbReference>
<dbReference type="AlphaFoldDB" id="A0A7M7Q604"/>
<name>A0A7M7Q604_NASVI</name>
<reference evidence="3" key="1">
    <citation type="submission" date="2021-01" db="UniProtKB">
        <authorList>
            <consortium name="EnsemblMetazoa"/>
        </authorList>
    </citation>
    <scope>IDENTIFICATION</scope>
</reference>
<sequence>MEQQPHTKAIREGAFIVILLPQSDDETLGCLLCVGRGRYSGKTRVECLNRHVKEVHPDLTTTFRCWGCGFAAPGDKKYPRKIVTQHCATCVPEVSSAPSGRVDGERRVNTRRRLGIAAATEATPVRRTRRNGLASPPVEQNISQSAAPPEPARVPQHPEIVALGESADDEVFRSPVNSPPRDWRAAAPQQAASSSPLAVSGITAATPSNTTRTGNGSANSILAEHPIPTPPPTNTTEASGRADIPRSGRTPPPGQQAARRRAPTTEQRRIVGLLEAATGREQLEEATSLPNIQEAGTDFVELAARRDGGEDWPDVFDREEPTAASGEALCTPITREEVFRRLKGRNNTSPGPDGITYRDLAKADPGAHVLAALYNSIWRIEATPALWGVSNTTLIYKKGDAMDISNWRPISLGDTVPKLFAAILAYRIKRWAVANGRYSAYQKGFLEFEGCYEHNFVLQEAIREAKGGRKELVVAWLDLASAFTSVPHSSILQALEGHGLPSKARNIISSLYTGMTTRFHTAEGPTDPILIQSGVRQGCPLSPGVFNLTLEVVLREIQRTGEGYTIEGRRISHLAYADDVAILADSPAGMRRLLFAAERGARAVGLTFNPAKCATLHIAGRGEEAVRPTEFSVQGTPVRALASGEAYEHLGIPTGYQVRQTPINTLRDLLADIGSIDRSLLAPWQKLDAVGTFLLPRLDFIMQGAHIDKGFLTEADKIIKKAAKSWLSLPQRASAELVFLPPSQGGGGLLPLADLYDLLTVAHSYKMLYSSDVTVSTIAGSTLRRTVSERLKKRASNIDIARFLSGDLDLPRSTSPSTFWTKVRSAALRIKTKRAAL</sequence>
<feature type="domain" description="Reverse transcriptase" evidence="2">
    <location>
        <begin position="376"/>
        <end position="638"/>
    </location>
</feature>
<feature type="compositionally biased region" description="Polar residues" evidence="1">
    <location>
        <begin position="203"/>
        <end position="220"/>
    </location>
</feature>
<keyword evidence="4" id="KW-1185">Reference proteome</keyword>
<feature type="region of interest" description="Disordered" evidence="1">
    <location>
        <begin position="119"/>
        <end position="267"/>
    </location>
</feature>
<evidence type="ECO:0000313" key="4">
    <source>
        <dbReference type="Proteomes" id="UP000002358"/>
    </source>
</evidence>
<dbReference type="Proteomes" id="UP000002358">
    <property type="component" value="Chromosome 3"/>
</dbReference>
<dbReference type="OrthoDB" id="7699271at2759"/>
<evidence type="ECO:0000313" key="3">
    <source>
        <dbReference type="EnsemblMetazoa" id="XP_031782201"/>
    </source>
</evidence>
<dbReference type="KEGG" id="nvi:116416772"/>
<dbReference type="SMR" id="A0A7M7Q604"/>
<evidence type="ECO:0000256" key="1">
    <source>
        <dbReference type="SAM" id="MobiDB-lite"/>
    </source>
</evidence>
<dbReference type="InParanoid" id="A0A7M7Q604"/>
<dbReference type="CDD" id="cd01650">
    <property type="entry name" value="RT_nLTR_like"/>
    <property type="match status" value="1"/>
</dbReference>
<dbReference type="Pfam" id="PF00078">
    <property type="entry name" value="RVT_1"/>
    <property type="match status" value="1"/>
</dbReference>
<evidence type="ECO:0000259" key="2">
    <source>
        <dbReference type="PROSITE" id="PS50878"/>
    </source>
</evidence>
<dbReference type="PANTHER" id="PTHR19446">
    <property type="entry name" value="REVERSE TRANSCRIPTASES"/>
    <property type="match status" value="1"/>
</dbReference>